<dbReference type="GO" id="GO:0016787">
    <property type="term" value="F:hydrolase activity"/>
    <property type="evidence" value="ECO:0007669"/>
    <property type="project" value="UniProtKB-KW"/>
</dbReference>
<dbReference type="Pfam" id="PF07683">
    <property type="entry name" value="CobW_C"/>
    <property type="match status" value="1"/>
</dbReference>
<evidence type="ECO:0000256" key="5">
    <source>
        <dbReference type="ARBA" id="ARBA00045658"/>
    </source>
</evidence>
<organism evidence="8 9">
    <name type="scientific">Pseudomonas jinjuensis</name>
    <dbReference type="NCBI Taxonomy" id="198616"/>
    <lineage>
        <taxon>Bacteria</taxon>
        <taxon>Pseudomonadati</taxon>
        <taxon>Pseudomonadota</taxon>
        <taxon>Gammaproteobacteria</taxon>
        <taxon>Pseudomonadales</taxon>
        <taxon>Pseudomonadaceae</taxon>
        <taxon>Pseudomonas</taxon>
    </lineage>
</organism>
<dbReference type="EMBL" id="FNIJ01000017">
    <property type="protein sequence ID" value="SDO86447.1"/>
    <property type="molecule type" value="Genomic_DNA"/>
</dbReference>
<comment type="function">
    <text evidence="5">Zinc chaperone that directly transfers zinc cofactor to target proteins, thereby activating them. Zinc is transferred from the CXCC motif in the GTPase domain to the zinc binding site in target proteins in a process requiring GTP hydrolysis.</text>
</comment>
<dbReference type="GO" id="GO:0005737">
    <property type="term" value="C:cytoplasm"/>
    <property type="evidence" value="ECO:0007669"/>
    <property type="project" value="TreeGrafter"/>
</dbReference>
<dbReference type="RefSeq" id="WP_084313965.1">
    <property type="nucleotide sequence ID" value="NZ_FNIJ01000017.1"/>
</dbReference>
<gene>
    <name evidence="8" type="ORF">SAMN05216193_11735</name>
</gene>
<dbReference type="GO" id="GO:0000166">
    <property type="term" value="F:nucleotide binding"/>
    <property type="evidence" value="ECO:0007669"/>
    <property type="project" value="UniProtKB-KW"/>
</dbReference>
<feature type="domain" description="CobW C-terminal" evidence="7">
    <location>
        <begin position="213"/>
        <end position="301"/>
    </location>
</feature>
<keyword evidence="3" id="KW-0143">Chaperone</keyword>
<dbReference type="Proteomes" id="UP000242957">
    <property type="component" value="Unassembled WGS sequence"/>
</dbReference>
<dbReference type="InterPro" id="IPR027417">
    <property type="entry name" value="P-loop_NTPase"/>
</dbReference>
<dbReference type="STRING" id="198616.SAMN05216193_11735"/>
<dbReference type="InterPro" id="IPR011629">
    <property type="entry name" value="CobW-like_C"/>
</dbReference>
<evidence type="ECO:0000259" key="7">
    <source>
        <dbReference type="SMART" id="SM00833"/>
    </source>
</evidence>
<evidence type="ECO:0000256" key="6">
    <source>
        <dbReference type="ARBA" id="ARBA00049117"/>
    </source>
</evidence>
<dbReference type="InterPro" id="IPR003495">
    <property type="entry name" value="CobW/HypB/UreG_nucleotide-bd"/>
</dbReference>
<dbReference type="Pfam" id="PF02492">
    <property type="entry name" value="cobW"/>
    <property type="match status" value="1"/>
</dbReference>
<evidence type="ECO:0000256" key="2">
    <source>
        <dbReference type="ARBA" id="ARBA00022801"/>
    </source>
</evidence>
<comment type="catalytic activity">
    <reaction evidence="6">
        <text>GTP + H2O = GDP + phosphate + H(+)</text>
        <dbReference type="Rhea" id="RHEA:19669"/>
        <dbReference type="ChEBI" id="CHEBI:15377"/>
        <dbReference type="ChEBI" id="CHEBI:15378"/>
        <dbReference type="ChEBI" id="CHEBI:37565"/>
        <dbReference type="ChEBI" id="CHEBI:43474"/>
        <dbReference type="ChEBI" id="CHEBI:58189"/>
    </reaction>
    <physiologicalReaction direction="left-to-right" evidence="6">
        <dbReference type="Rhea" id="RHEA:19670"/>
    </physiologicalReaction>
</comment>
<dbReference type="InterPro" id="IPR051316">
    <property type="entry name" value="Zinc-reg_GTPase_activator"/>
</dbReference>
<evidence type="ECO:0000256" key="4">
    <source>
        <dbReference type="ARBA" id="ARBA00034320"/>
    </source>
</evidence>
<evidence type="ECO:0000313" key="8">
    <source>
        <dbReference type="EMBL" id="SDO86447.1"/>
    </source>
</evidence>
<dbReference type="SUPFAM" id="SSF52540">
    <property type="entry name" value="P-loop containing nucleoside triphosphate hydrolases"/>
    <property type="match status" value="1"/>
</dbReference>
<dbReference type="Gene3D" id="3.30.1220.10">
    <property type="entry name" value="CobW-like, C-terminal domain"/>
    <property type="match status" value="1"/>
</dbReference>
<dbReference type="SUPFAM" id="SSF90002">
    <property type="entry name" value="Hypothetical protein YjiA, C-terminal domain"/>
    <property type="match status" value="1"/>
</dbReference>
<evidence type="ECO:0000313" key="9">
    <source>
        <dbReference type="Proteomes" id="UP000242957"/>
    </source>
</evidence>
<sequence>MSIPVTVVAGFLGAGKTTLLRHLLEHSGGQRLALIVNDFGELNIDAAMIAEHSDAVYSLQNGCLCCTMQDDLLAQLGRLAAVQPPVERIVIECSGVADPQPIVQALGYPQLRRRMHLDALVTVVDAARSTPLEDEYARLERRQAAAADLLLLNKCDLASTEQLDALRRRFGEPKRMVETVQAQVPAELLFGERPADRQERLQPVLNSDHAGMFDSWLWRASGRFDRQRLRAWLDELPQGLFRLKGRVYLDDRDAPLWLQYVGGRSQFLPAGGEETDNCLVFIAGRDSDLRAKLEQGLNACLADASSITQRKSA</sequence>
<proteinExistence type="inferred from homology"/>
<protein>
    <submittedName>
        <fullName evidence="8">GTPase, G3E family</fullName>
    </submittedName>
</protein>
<dbReference type="AlphaFoldDB" id="A0A1H0N1A9"/>
<keyword evidence="2" id="KW-0378">Hydrolase</keyword>
<evidence type="ECO:0000256" key="1">
    <source>
        <dbReference type="ARBA" id="ARBA00022741"/>
    </source>
</evidence>
<accession>A0A1H0N1A9</accession>
<dbReference type="Gene3D" id="3.40.50.300">
    <property type="entry name" value="P-loop containing nucleotide triphosphate hydrolases"/>
    <property type="match status" value="1"/>
</dbReference>
<keyword evidence="9" id="KW-1185">Reference proteome</keyword>
<dbReference type="PANTHER" id="PTHR13748:SF62">
    <property type="entry name" value="COBW DOMAIN-CONTAINING PROTEIN"/>
    <property type="match status" value="1"/>
</dbReference>
<evidence type="ECO:0000256" key="3">
    <source>
        <dbReference type="ARBA" id="ARBA00023186"/>
    </source>
</evidence>
<keyword evidence="1" id="KW-0547">Nucleotide-binding</keyword>
<comment type="similarity">
    <text evidence="4">Belongs to the SIMIBI class G3E GTPase family. ZNG1 subfamily.</text>
</comment>
<dbReference type="SMART" id="SM00833">
    <property type="entry name" value="CobW_C"/>
    <property type="match status" value="1"/>
</dbReference>
<dbReference type="OrthoDB" id="9808822at2"/>
<dbReference type="InterPro" id="IPR036627">
    <property type="entry name" value="CobW-likC_sf"/>
</dbReference>
<dbReference type="CDD" id="cd03112">
    <property type="entry name" value="CobW-like"/>
    <property type="match status" value="1"/>
</dbReference>
<reference evidence="9" key="1">
    <citation type="submission" date="2016-10" db="EMBL/GenBank/DDBJ databases">
        <authorList>
            <person name="Varghese N."/>
            <person name="Submissions S."/>
        </authorList>
    </citation>
    <scope>NUCLEOTIDE SEQUENCE [LARGE SCALE GENOMIC DNA]</scope>
    <source>
        <strain evidence="9">JCM 21621</strain>
    </source>
</reference>
<dbReference type="PANTHER" id="PTHR13748">
    <property type="entry name" value="COBW-RELATED"/>
    <property type="match status" value="1"/>
</dbReference>
<name>A0A1H0N1A9_9PSED</name>